<proteinExistence type="predicted"/>
<name>A0A1Q9DVA1_SYMMI</name>
<dbReference type="Proteomes" id="UP000186817">
    <property type="component" value="Unassembled WGS sequence"/>
</dbReference>
<feature type="compositionally biased region" description="Basic and acidic residues" evidence="1">
    <location>
        <begin position="343"/>
        <end position="364"/>
    </location>
</feature>
<accession>A0A1Q9DVA1</accession>
<sequence>MDELLWLLFATATISAATASVVTWCLVGPRKLRKDETHSVKESSEVLELWVSKFLASSSKCFQSKKLPQAMTQASQVQQLTDLVKNLALAAPQNAAQVLLQWTLTLGFVPEELPQENFASMTTRHAEIRVWSSYRDELTSWLCLLDDRFADELQEAEQSAVPVEQGKLDVGKAARSSKLWFLLKQSMSKFQRAQDLIRLIEIQQRGASAGYEFWRMLNKELSVRSRVEGQALREQAINLYPPKYLKRPLDVMRWYMTELMKYESQVTSRFPELKIHEQEAVLGVLKHLDEDAKRYLLLHQTTSGLDAMLRGLQFYEEQLRVLSFQKEHQHGGYLNAFGAGKGDNPKGKKGDKEKKGKGKGEGKDKKGKGKVVCAGVWTYLNVQDRQGLIATCREADGMCLRHIRAHKAAFFCRLGNLEPVFDGLDAAACDDLSTIVVPGDQARRVDALYDVVAELTGSFSSSTFVGYDGVTAFGYAQVEYFRVGPAVLEGRLQSCFAIDAMIPVGSDMISDCAYEPSQSYWLQSSSNT</sequence>
<dbReference type="OrthoDB" id="447778at2759"/>
<protein>
    <submittedName>
        <fullName evidence="3">Uncharacterized protein</fullName>
    </submittedName>
</protein>
<gene>
    <name evidence="3" type="ORF">AK812_SmicGene18342</name>
</gene>
<evidence type="ECO:0000313" key="3">
    <source>
        <dbReference type="EMBL" id="OLP99113.1"/>
    </source>
</evidence>
<reference evidence="3 4" key="1">
    <citation type="submission" date="2016-02" db="EMBL/GenBank/DDBJ databases">
        <title>Genome analysis of coral dinoflagellate symbionts highlights evolutionary adaptations to a symbiotic lifestyle.</title>
        <authorList>
            <person name="Aranda M."/>
            <person name="Li Y."/>
            <person name="Liew Y.J."/>
            <person name="Baumgarten S."/>
            <person name="Simakov O."/>
            <person name="Wilson M."/>
            <person name="Piel J."/>
            <person name="Ashoor H."/>
            <person name="Bougouffa S."/>
            <person name="Bajic V.B."/>
            <person name="Ryu T."/>
            <person name="Ravasi T."/>
            <person name="Bayer T."/>
            <person name="Micklem G."/>
            <person name="Kim H."/>
            <person name="Bhak J."/>
            <person name="Lajeunesse T.C."/>
            <person name="Voolstra C.R."/>
        </authorList>
    </citation>
    <scope>NUCLEOTIDE SEQUENCE [LARGE SCALE GENOMIC DNA]</scope>
    <source>
        <strain evidence="3 4">CCMP2467</strain>
    </source>
</reference>
<feature type="signal peptide" evidence="2">
    <location>
        <begin position="1"/>
        <end position="19"/>
    </location>
</feature>
<keyword evidence="4" id="KW-1185">Reference proteome</keyword>
<feature type="chain" id="PRO_5011982835" evidence="2">
    <location>
        <begin position="20"/>
        <end position="528"/>
    </location>
</feature>
<evidence type="ECO:0000256" key="1">
    <source>
        <dbReference type="SAM" id="MobiDB-lite"/>
    </source>
</evidence>
<dbReference type="AlphaFoldDB" id="A0A1Q9DVA1"/>
<evidence type="ECO:0000313" key="4">
    <source>
        <dbReference type="Proteomes" id="UP000186817"/>
    </source>
</evidence>
<evidence type="ECO:0000256" key="2">
    <source>
        <dbReference type="SAM" id="SignalP"/>
    </source>
</evidence>
<dbReference type="EMBL" id="LSRX01000373">
    <property type="protein sequence ID" value="OLP99113.1"/>
    <property type="molecule type" value="Genomic_DNA"/>
</dbReference>
<organism evidence="3 4">
    <name type="scientific">Symbiodinium microadriaticum</name>
    <name type="common">Dinoflagellate</name>
    <name type="synonym">Zooxanthella microadriatica</name>
    <dbReference type="NCBI Taxonomy" id="2951"/>
    <lineage>
        <taxon>Eukaryota</taxon>
        <taxon>Sar</taxon>
        <taxon>Alveolata</taxon>
        <taxon>Dinophyceae</taxon>
        <taxon>Suessiales</taxon>
        <taxon>Symbiodiniaceae</taxon>
        <taxon>Symbiodinium</taxon>
    </lineage>
</organism>
<comment type="caution">
    <text evidence="3">The sequence shown here is derived from an EMBL/GenBank/DDBJ whole genome shotgun (WGS) entry which is preliminary data.</text>
</comment>
<keyword evidence="2" id="KW-0732">Signal</keyword>
<feature type="region of interest" description="Disordered" evidence="1">
    <location>
        <begin position="335"/>
        <end position="367"/>
    </location>
</feature>